<dbReference type="AlphaFoldDB" id="A0A367L141"/>
<reference evidence="2 3" key="1">
    <citation type="journal article" date="2015" name="BMC Genomics">
        <title>Insights from the genome of Ophiocordyceps polyrhachis-furcata to pathogenicity and host specificity in insect fungi.</title>
        <authorList>
            <person name="Wichadakul D."/>
            <person name="Kobmoo N."/>
            <person name="Ingsriswang S."/>
            <person name="Tangphatsornruang S."/>
            <person name="Chantasingh D."/>
            <person name="Luangsa-ard J.J."/>
            <person name="Eurwilaichitr L."/>
        </authorList>
    </citation>
    <scope>NUCLEOTIDE SEQUENCE [LARGE SCALE GENOMIC DNA]</scope>
    <source>
        <strain evidence="2 3">BCC 54312</strain>
    </source>
</reference>
<protein>
    <submittedName>
        <fullName evidence="2">Uncharacterized protein</fullName>
    </submittedName>
</protein>
<sequence>MPYNAGFVSSGYDGRCSEATGTRVCLTACSDLFDLTVPSPASWPAVRRPLRKLSATYLRPRLKILLFARVPDWLSSHLSSISLSLSVSPSISLSLHLPHPRRVLVALVLPWVLAFVLASDALSGPRHRRLIIFVAFSTPSLHLFPFDLSFTFSPCFSHLDGEKKKEEKGWEEKGYIIGWLAFGGEILPLRFFLSLVSPPSRPTTRMPANGLSRQ</sequence>
<gene>
    <name evidence="2" type="ORF">L249_5869</name>
</gene>
<evidence type="ECO:0000256" key="1">
    <source>
        <dbReference type="SAM" id="Phobius"/>
    </source>
</evidence>
<feature type="transmembrane region" description="Helical" evidence="1">
    <location>
        <begin position="103"/>
        <end position="123"/>
    </location>
</feature>
<keyword evidence="1" id="KW-1133">Transmembrane helix</keyword>
<name>A0A367L141_9HYPO</name>
<dbReference type="EMBL" id="LKCN02000023">
    <property type="protein sequence ID" value="RCI07932.1"/>
    <property type="molecule type" value="Genomic_DNA"/>
</dbReference>
<organism evidence="2 3">
    <name type="scientific">Ophiocordyceps polyrhachis-furcata BCC 54312</name>
    <dbReference type="NCBI Taxonomy" id="1330021"/>
    <lineage>
        <taxon>Eukaryota</taxon>
        <taxon>Fungi</taxon>
        <taxon>Dikarya</taxon>
        <taxon>Ascomycota</taxon>
        <taxon>Pezizomycotina</taxon>
        <taxon>Sordariomycetes</taxon>
        <taxon>Hypocreomycetidae</taxon>
        <taxon>Hypocreales</taxon>
        <taxon>Ophiocordycipitaceae</taxon>
        <taxon>Ophiocordyceps</taxon>
    </lineage>
</organism>
<keyword evidence="1" id="KW-0812">Transmembrane</keyword>
<feature type="transmembrane region" description="Helical" evidence="1">
    <location>
        <begin position="130"/>
        <end position="154"/>
    </location>
</feature>
<proteinExistence type="predicted"/>
<keyword evidence="3" id="KW-1185">Reference proteome</keyword>
<evidence type="ECO:0000313" key="2">
    <source>
        <dbReference type="EMBL" id="RCI07932.1"/>
    </source>
</evidence>
<feature type="transmembrane region" description="Helical" evidence="1">
    <location>
        <begin position="174"/>
        <end position="196"/>
    </location>
</feature>
<comment type="caution">
    <text evidence="2">The sequence shown here is derived from an EMBL/GenBank/DDBJ whole genome shotgun (WGS) entry which is preliminary data.</text>
</comment>
<keyword evidence="1" id="KW-0472">Membrane</keyword>
<evidence type="ECO:0000313" key="3">
    <source>
        <dbReference type="Proteomes" id="UP000253664"/>
    </source>
</evidence>
<dbReference type="Proteomes" id="UP000253664">
    <property type="component" value="Unassembled WGS sequence"/>
</dbReference>
<accession>A0A367L141</accession>